<dbReference type="Gene3D" id="3.30.559.10">
    <property type="entry name" value="Chloramphenicol acetyltransferase-like domain"/>
    <property type="match status" value="1"/>
</dbReference>
<dbReference type="InterPro" id="IPR003016">
    <property type="entry name" value="2-oxoA_DH_lipoyl-BS"/>
</dbReference>
<evidence type="ECO:0000256" key="3">
    <source>
        <dbReference type="ARBA" id="ARBA00007317"/>
    </source>
</evidence>
<evidence type="ECO:0000256" key="2">
    <source>
        <dbReference type="ARBA" id="ARBA00004305"/>
    </source>
</evidence>
<evidence type="ECO:0000256" key="5">
    <source>
        <dbReference type="ARBA" id="ARBA00022823"/>
    </source>
</evidence>
<dbReference type="InterPro" id="IPR036625">
    <property type="entry name" value="E3-bd_dom_sf"/>
</dbReference>
<feature type="region of interest" description="Disordered" evidence="10">
    <location>
        <begin position="141"/>
        <end position="166"/>
    </location>
</feature>
<comment type="subcellular location">
    <subcellularLocation>
        <location evidence="2">Mitochondrion matrix</location>
    </subcellularLocation>
</comment>
<dbReference type="CDD" id="cd06849">
    <property type="entry name" value="lipoyl_domain"/>
    <property type="match status" value="1"/>
</dbReference>
<keyword evidence="5 9" id="KW-0450">Lipoyl</keyword>
<dbReference type="Gene3D" id="4.10.320.10">
    <property type="entry name" value="E3-binding domain"/>
    <property type="match status" value="1"/>
</dbReference>
<dbReference type="InterPro" id="IPR004167">
    <property type="entry name" value="PSBD"/>
</dbReference>
<dbReference type="FunFam" id="3.30.559.10:FF:000007">
    <property type="entry name" value="Dihydrolipoamide acetyltransferase component of pyruvate dehydrogenase complex"/>
    <property type="match status" value="1"/>
</dbReference>
<dbReference type="PROSITE" id="PS51826">
    <property type="entry name" value="PSBD"/>
    <property type="match status" value="1"/>
</dbReference>
<evidence type="ECO:0000313" key="14">
    <source>
        <dbReference type="Proteomes" id="UP000184330"/>
    </source>
</evidence>
<dbReference type="InterPro" id="IPR050743">
    <property type="entry name" value="2-oxoacid_DH_E2_comp"/>
</dbReference>
<dbReference type="Pfam" id="PF00198">
    <property type="entry name" value="2-oxoacid_dh"/>
    <property type="match status" value="1"/>
</dbReference>
<dbReference type="EC" id="2.3.1.-" evidence="9"/>
<evidence type="ECO:0000256" key="6">
    <source>
        <dbReference type="ARBA" id="ARBA00022946"/>
    </source>
</evidence>
<dbReference type="AlphaFoldDB" id="A0A1L7XYK7"/>
<dbReference type="GO" id="GO:0005759">
    <property type="term" value="C:mitochondrial matrix"/>
    <property type="evidence" value="ECO:0007669"/>
    <property type="project" value="UniProtKB-SubCell"/>
</dbReference>
<dbReference type="InterPro" id="IPR000089">
    <property type="entry name" value="Biotin_lipoyl"/>
</dbReference>
<dbReference type="FunFam" id="2.40.50.100:FF:000013">
    <property type="entry name" value="Dihydrolipoamide acetyltransferase component of pyruvate dehydrogenase complex"/>
    <property type="match status" value="1"/>
</dbReference>
<evidence type="ECO:0000256" key="10">
    <source>
        <dbReference type="SAM" id="MobiDB-lite"/>
    </source>
</evidence>
<dbReference type="Gene3D" id="2.40.50.100">
    <property type="match status" value="1"/>
</dbReference>
<feature type="domain" description="Peripheral subunit-binding (PSBD)" evidence="12">
    <location>
        <begin position="181"/>
        <end position="218"/>
    </location>
</feature>
<reference evidence="13 14" key="1">
    <citation type="submission" date="2016-03" db="EMBL/GenBank/DDBJ databases">
        <authorList>
            <person name="Ploux O."/>
        </authorList>
    </citation>
    <scope>NUCLEOTIDE SEQUENCE [LARGE SCALE GENOMIC DNA]</scope>
    <source>
        <strain evidence="13 14">UAMH 11012</strain>
    </source>
</reference>
<dbReference type="GO" id="GO:0045333">
    <property type="term" value="P:cellular respiration"/>
    <property type="evidence" value="ECO:0007669"/>
    <property type="project" value="UniProtKB-ARBA"/>
</dbReference>
<evidence type="ECO:0000256" key="4">
    <source>
        <dbReference type="ARBA" id="ARBA00022679"/>
    </source>
</evidence>
<dbReference type="Proteomes" id="UP000184330">
    <property type="component" value="Unassembled WGS sequence"/>
</dbReference>
<dbReference type="Pfam" id="PF00364">
    <property type="entry name" value="Biotin_lipoyl"/>
    <property type="match status" value="1"/>
</dbReference>
<dbReference type="InterPro" id="IPR023213">
    <property type="entry name" value="CAT-like_dom_sf"/>
</dbReference>
<comment type="similarity">
    <text evidence="3 9">Belongs to the 2-oxoacid dehydrogenase family.</text>
</comment>
<dbReference type="InterPro" id="IPR001078">
    <property type="entry name" value="2-oxoacid_DH_actylTfrase"/>
</dbReference>
<dbReference type="OrthoDB" id="15567at2759"/>
<dbReference type="SUPFAM" id="SSF52777">
    <property type="entry name" value="CoA-dependent acyltransferases"/>
    <property type="match status" value="1"/>
</dbReference>
<name>A0A1L7XYK7_9HELO</name>
<keyword evidence="7" id="KW-0496">Mitochondrion</keyword>
<organism evidence="13 14">
    <name type="scientific">Phialocephala subalpina</name>
    <dbReference type="NCBI Taxonomy" id="576137"/>
    <lineage>
        <taxon>Eukaryota</taxon>
        <taxon>Fungi</taxon>
        <taxon>Dikarya</taxon>
        <taxon>Ascomycota</taxon>
        <taxon>Pezizomycotina</taxon>
        <taxon>Leotiomycetes</taxon>
        <taxon>Helotiales</taxon>
        <taxon>Mollisiaceae</taxon>
        <taxon>Phialocephala</taxon>
        <taxon>Phialocephala fortinii species complex</taxon>
    </lineage>
</organism>
<keyword evidence="8 9" id="KW-0012">Acyltransferase</keyword>
<evidence type="ECO:0000256" key="8">
    <source>
        <dbReference type="ARBA" id="ARBA00023315"/>
    </source>
</evidence>
<sequence length="485" mass="53841">MAGISLAELIHDLYTDVYFRCHRSWFKMKQLILKNVKFLIKQPSYRASITECQIINWFVKPGDRVKQFDKICEVQSDKASVEITSRWDGTVRKLLYDTDDMAIVGQPLLEIDVEELEDEITLVESVDIGDAAEEIMRHKIQPRAGADPQEPQTPRNMVTETKSSPSHAIALQTSSETDSSLLIPSVRHLLKELNLNIRDIQGTGKNRRVTKEDVLRYNQELSPQILTVNNEVEPNFFPPSGKDQLLSPTATQNAMFKTMTSSLAIPHFLYTHSVDFTILNSLRQRFNTNSVNRMSPSSKLTPLPFIMKALSQAFNEYPLLNSHLQTPSNQGRPKVLIKNKHNFGIAIDTPNGLLVPVVKDVQSHSISSLAEEISRLSGLAKEGKLGVDDFKGATFVISNIGSVGGGVVSPVIVAPMVGILGVGRVRAVPAFERDEMGAEKIVKREEVVLSWSADHRLLDGATVAKCAEVVKVLLENVDVLAVVLK</sequence>
<keyword evidence="14" id="KW-1185">Reference proteome</keyword>
<evidence type="ECO:0000313" key="13">
    <source>
        <dbReference type="EMBL" id="CZR70025.1"/>
    </source>
</evidence>
<dbReference type="SUPFAM" id="SSF47005">
    <property type="entry name" value="Peripheral subunit-binding domain of 2-oxo acid dehydrogenase complex"/>
    <property type="match status" value="1"/>
</dbReference>
<feature type="domain" description="Lipoyl-binding" evidence="11">
    <location>
        <begin position="37"/>
        <end position="112"/>
    </location>
</feature>
<dbReference type="SUPFAM" id="SSF51230">
    <property type="entry name" value="Single hybrid motif"/>
    <property type="match status" value="1"/>
</dbReference>
<dbReference type="EMBL" id="FJOG01000090">
    <property type="protein sequence ID" value="CZR70025.1"/>
    <property type="molecule type" value="Genomic_DNA"/>
</dbReference>
<keyword evidence="6" id="KW-0809">Transit peptide</keyword>
<proteinExistence type="inferred from homology"/>
<comment type="cofactor">
    <cofactor evidence="1 9">
        <name>(R)-lipoate</name>
        <dbReference type="ChEBI" id="CHEBI:83088"/>
    </cofactor>
</comment>
<evidence type="ECO:0000256" key="1">
    <source>
        <dbReference type="ARBA" id="ARBA00001938"/>
    </source>
</evidence>
<dbReference type="PROSITE" id="PS00189">
    <property type="entry name" value="LIPOYL"/>
    <property type="match status" value="1"/>
</dbReference>
<evidence type="ECO:0000256" key="9">
    <source>
        <dbReference type="RuleBase" id="RU003423"/>
    </source>
</evidence>
<dbReference type="GO" id="GO:0031405">
    <property type="term" value="F:lipoic acid binding"/>
    <property type="evidence" value="ECO:0007669"/>
    <property type="project" value="TreeGrafter"/>
</dbReference>
<protein>
    <recommendedName>
        <fullName evidence="9">Dihydrolipoamide acetyltransferase component of pyruvate dehydrogenase complex</fullName>
        <ecNumber evidence="9">2.3.1.-</ecNumber>
    </recommendedName>
</protein>
<dbReference type="InterPro" id="IPR011053">
    <property type="entry name" value="Single_hybrid_motif"/>
</dbReference>
<evidence type="ECO:0000259" key="12">
    <source>
        <dbReference type="PROSITE" id="PS51826"/>
    </source>
</evidence>
<feature type="compositionally biased region" description="Polar residues" evidence="10">
    <location>
        <begin position="150"/>
        <end position="166"/>
    </location>
</feature>
<evidence type="ECO:0000259" key="11">
    <source>
        <dbReference type="PROSITE" id="PS50968"/>
    </source>
</evidence>
<evidence type="ECO:0000256" key="7">
    <source>
        <dbReference type="ARBA" id="ARBA00023128"/>
    </source>
</evidence>
<dbReference type="PROSITE" id="PS50968">
    <property type="entry name" value="BIOTINYL_LIPOYL"/>
    <property type="match status" value="1"/>
</dbReference>
<dbReference type="PANTHER" id="PTHR43178">
    <property type="entry name" value="DIHYDROLIPOAMIDE ACETYLTRANSFERASE COMPONENT OF PYRUVATE DEHYDROGENASE COMPLEX"/>
    <property type="match status" value="1"/>
</dbReference>
<dbReference type="GO" id="GO:0016407">
    <property type="term" value="F:acetyltransferase activity"/>
    <property type="evidence" value="ECO:0007669"/>
    <property type="project" value="TreeGrafter"/>
</dbReference>
<accession>A0A1L7XYK7</accession>
<gene>
    <name evidence="13" type="ORF">PAC_19926</name>
</gene>
<keyword evidence="4 9" id="KW-0808">Transferase</keyword>
<dbReference type="Pfam" id="PF02817">
    <property type="entry name" value="E3_binding"/>
    <property type="match status" value="1"/>
</dbReference>
<dbReference type="PANTHER" id="PTHR43178:SF5">
    <property type="entry name" value="LIPOAMIDE ACYLTRANSFERASE COMPONENT OF BRANCHED-CHAIN ALPHA-KETO ACID DEHYDROGENASE COMPLEX, MITOCHONDRIAL"/>
    <property type="match status" value="1"/>
</dbReference>
<dbReference type="STRING" id="576137.A0A1L7XYK7"/>